<dbReference type="AlphaFoldDB" id="A0A8D8UEH1"/>
<evidence type="ECO:0000256" key="1">
    <source>
        <dbReference type="SAM" id="Phobius"/>
    </source>
</evidence>
<proteinExistence type="predicted"/>
<organism evidence="2">
    <name type="scientific">Cacopsylla melanoneura</name>
    <dbReference type="NCBI Taxonomy" id="428564"/>
    <lineage>
        <taxon>Eukaryota</taxon>
        <taxon>Metazoa</taxon>
        <taxon>Ecdysozoa</taxon>
        <taxon>Arthropoda</taxon>
        <taxon>Hexapoda</taxon>
        <taxon>Insecta</taxon>
        <taxon>Pterygota</taxon>
        <taxon>Neoptera</taxon>
        <taxon>Paraneoptera</taxon>
        <taxon>Hemiptera</taxon>
        <taxon>Sternorrhyncha</taxon>
        <taxon>Psylloidea</taxon>
        <taxon>Psyllidae</taxon>
        <taxon>Psyllinae</taxon>
        <taxon>Cacopsylla</taxon>
    </lineage>
</organism>
<keyword evidence="1" id="KW-0812">Transmembrane</keyword>
<accession>A0A8D8UEH1</accession>
<keyword evidence="1" id="KW-1133">Transmembrane helix</keyword>
<reference evidence="2" key="1">
    <citation type="submission" date="2021-05" db="EMBL/GenBank/DDBJ databases">
        <authorList>
            <person name="Alioto T."/>
            <person name="Alioto T."/>
            <person name="Gomez Garrido J."/>
        </authorList>
    </citation>
    <scope>NUCLEOTIDE SEQUENCE</scope>
</reference>
<evidence type="ECO:0000313" key="2">
    <source>
        <dbReference type="EMBL" id="CAG6703155.1"/>
    </source>
</evidence>
<name>A0A8D8UEH1_9HEMI</name>
<protein>
    <submittedName>
        <fullName evidence="2">Uncharacterized protein</fullName>
    </submittedName>
</protein>
<feature type="transmembrane region" description="Helical" evidence="1">
    <location>
        <begin position="59"/>
        <end position="77"/>
    </location>
</feature>
<sequence>MQTCPTFSKWSFWVCWKGSNFYRFSCQNIKDLRIYCIPISYFWAFKIHIYTYVDFNYPTMLLCLFVLSVKSFIINIGQWTCLHLFVSCTSCGLYNGVLCFKLESLYLFLENRNL</sequence>
<dbReference type="EMBL" id="HBUF01340842">
    <property type="protein sequence ID" value="CAG6703155.1"/>
    <property type="molecule type" value="Transcribed_RNA"/>
</dbReference>
<keyword evidence="1" id="KW-0472">Membrane</keyword>
<feature type="transmembrane region" description="Helical" evidence="1">
    <location>
        <begin position="32"/>
        <end position="53"/>
    </location>
</feature>